<evidence type="ECO:0000313" key="2">
    <source>
        <dbReference type="Proteomes" id="UP000269352"/>
    </source>
</evidence>
<accession>A0A388TAG0</accession>
<dbReference type="EMBL" id="BGZN01000008">
    <property type="protein sequence ID" value="GBR73227.1"/>
    <property type="molecule type" value="Genomic_DNA"/>
</dbReference>
<comment type="caution">
    <text evidence="1">The sequence shown here is derived from an EMBL/GenBank/DDBJ whole genome shotgun (WGS) entry which is preliminary data.</text>
</comment>
<keyword evidence="2" id="KW-1185">Reference proteome</keyword>
<name>A0A388TAG0_TERA1</name>
<dbReference type="Proteomes" id="UP000269352">
    <property type="component" value="Unassembled WGS sequence"/>
</dbReference>
<reference evidence="1 2" key="1">
    <citation type="journal article" date="2019" name="ISME J.">
        <title>Genome analyses of uncultured TG2/ZB3 bacteria in 'Margulisbacteria' specifically attached to ectosymbiotic spirochetes of protists in the termite gut.</title>
        <authorList>
            <person name="Utami Y.D."/>
            <person name="Kuwahara H."/>
            <person name="Igai K."/>
            <person name="Murakami T."/>
            <person name="Sugaya K."/>
            <person name="Morikawa T."/>
            <person name="Nagura Y."/>
            <person name="Yuki M."/>
            <person name="Deevong P."/>
            <person name="Inoue T."/>
            <person name="Kihara K."/>
            <person name="Lo N."/>
            <person name="Yamada A."/>
            <person name="Ohkuma M."/>
            <person name="Hongoh Y."/>
        </authorList>
    </citation>
    <scope>NUCLEOTIDE SEQUENCE [LARGE SCALE GENOMIC DNA]</scope>
    <source>
        <strain evidence="1">NkOx7-01</strain>
    </source>
</reference>
<sequence length="124" mass="13908">MFSVSNDNNRPWFNSILAGGSRDSVRASELSFAEAKEYILNLMLSQNINPDEFSIKNNKGEVVIVPHADAQRISVLKYLLEKAILEKLPTQADQRRFLDLLGSFNGNEPFVIRLSDLAKAKAVK</sequence>
<organism evidence="1 2">
    <name type="scientific">Termititenax aidoneus</name>
    <dbReference type="NCBI Taxonomy" id="2218524"/>
    <lineage>
        <taxon>Bacteria</taxon>
        <taxon>Bacillati</taxon>
        <taxon>Candidatus Margulisiibacteriota</taxon>
        <taxon>Candidatus Termititenacia</taxon>
        <taxon>Candidatus Termititenacales</taxon>
        <taxon>Candidatus Termititenacaceae</taxon>
        <taxon>Candidatus Termititenax</taxon>
    </lineage>
</organism>
<dbReference type="AlphaFoldDB" id="A0A388TAG0"/>
<proteinExistence type="predicted"/>
<evidence type="ECO:0000313" key="1">
    <source>
        <dbReference type="EMBL" id="GBR73227.1"/>
    </source>
</evidence>
<protein>
    <submittedName>
        <fullName evidence="1">Uncharacterized protein</fullName>
    </submittedName>
</protein>
<gene>
    <name evidence="1" type="ORF">NO1_0641</name>
</gene>